<keyword evidence="2" id="KW-1185">Reference proteome</keyword>
<evidence type="ECO:0000313" key="1">
    <source>
        <dbReference type="EMBL" id="CAG7815365.1"/>
    </source>
</evidence>
<dbReference type="AlphaFoldDB" id="A0A8J2PHH4"/>
<evidence type="ECO:0000313" key="2">
    <source>
        <dbReference type="Proteomes" id="UP000708208"/>
    </source>
</evidence>
<proteinExistence type="predicted"/>
<gene>
    <name evidence="1" type="ORF">AFUS01_LOCUS26049</name>
</gene>
<accession>A0A8J2PHH4</accession>
<dbReference type="Proteomes" id="UP000708208">
    <property type="component" value="Unassembled WGS sequence"/>
</dbReference>
<reference evidence="1" key="1">
    <citation type="submission" date="2021-06" db="EMBL/GenBank/DDBJ databases">
        <authorList>
            <person name="Hodson N. C."/>
            <person name="Mongue J. A."/>
            <person name="Jaron S. K."/>
        </authorList>
    </citation>
    <scope>NUCLEOTIDE SEQUENCE</scope>
</reference>
<comment type="caution">
    <text evidence="1">The sequence shown here is derived from an EMBL/GenBank/DDBJ whole genome shotgun (WGS) entry which is preliminary data.</text>
</comment>
<sequence>MILRKRHWVITCFQVFLPVVLVLGYVLGNKPEQRDGQGSRRMGVIASHSRAVSAPMTEMNIAAIELNFTRVAYVPSNAFTDKVIQNVAESIRALNLGPIVIALVCRPCANL</sequence>
<protein>
    <submittedName>
        <fullName evidence="1">Uncharacterized protein</fullName>
    </submittedName>
</protein>
<organism evidence="1 2">
    <name type="scientific">Allacma fusca</name>
    <dbReference type="NCBI Taxonomy" id="39272"/>
    <lineage>
        <taxon>Eukaryota</taxon>
        <taxon>Metazoa</taxon>
        <taxon>Ecdysozoa</taxon>
        <taxon>Arthropoda</taxon>
        <taxon>Hexapoda</taxon>
        <taxon>Collembola</taxon>
        <taxon>Symphypleona</taxon>
        <taxon>Sminthuridae</taxon>
        <taxon>Allacma</taxon>
    </lineage>
</organism>
<name>A0A8J2PHH4_9HEXA</name>
<dbReference type="EMBL" id="CAJVCH010342544">
    <property type="protein sequence ID" value="CAG7815365.1"/>
    <property type="molecule type" value="Genomic_DNA"/>
</dbReference>